<dbReference type="GO" id="GO:0008168">
    <property type="term" value="F:methyltransferase activity"/>
    <property type="evidence" value="ECO:0007669"/>
    <property type="project" value="InterPro"/>
</dbReference>
<name>A0A9W7E154_9STRA</name>
<evidence type="ECO:0000259" key="1">
    <source>
        <dbReference type="Pfam" id="PF01728"/>
    </source>
</evidence>
<dbReference type="GO" id="GO:0032259">
    <property type="term" value="P:methylation"/>
    <property type="evidence" value="ECO:0007669"/>
    <property type="project" value="InterPro"/>
</dbReference>
<evidence type="ECO:0000313" key="2">
    <source>
        <dbReference type="EMBL" id="GMH61475.1"/>
    </source>
</evidence>
<keyword evidence="3" id="KW-1185">Reference proteome</keyword>
<dbReference type="Proteomes" id="UP001165085">
    <property type="component" value="Unassembled WGS sequence"/>
</dbReference>
<comment type="caution">
    <text evidence="2">The sequence shown here is derived from an EMBL/GenBank/DDBJ whole genome shotgun (WGS) entry which is preliminary data.</text>
</comment>
<dbReference type="InterPro" id="IPR029063">
    <property type="entry name" value="SAM-dependent_MTases_sf"/>
</dbReference>
<dbReference type="Gene3D" id="3.40.50.150">
    <property type="entry name" value="Vaccinia Virus protein VP39"/>
    <property type="match status" value="1"/>
</dbReference>
<feature type="domain" description="Ribosomal RNA methyltransferase FtsJ" evidence="1">
    <location>
        <begin position="225"/>
        <end position="333"/>
    </location>
</feature>
<dbReference type="InterPro" id="IPR002877">
    <property type="entry name" value="RNA_MeTrfase_FtsJ_dom"/>
</dbReference>
<dbReference type="EMBL" id="BRXY01000072">
    <property type="protein sequence ID" value="GMH61475.1"/>
    <property type="molecule type" value="Genomic_DNA"/>
</dbReference>
<accession>A0A9W7E154</accession>
<dbReference type="Pfam" id="PF01728">
    <property type="entry name" value="FtsJ"/>
    <property type="match status" value="1"/>
</dbReference>
<gene>
    <name evidence="2" type="ORF">TrST_g9069</name>
</gene>
<sequence>MEPIQCSHVSKKRCKFMATAGSDLCGHHRADAIRGKKSHEIVWAQDGRRDLSTQTFLPLNQQLLVLYVPCSHTTRVERYVSEIMKLTVIYKEKRTTGRSSTMLIDLEGVENKEELIKERLTGFQPLNRILGQTPMIISASSVDFATVVKDFKTECNRHSSSTIKITAKAELRGKLIEQAGEENCDPKGEMNFSVVGLYDSAVFLYGLSKSPPVVPSTSTSKKSISKAVLKISEAFATRGWTVTGRVGMDVGASPGSWTKWLVDNSANEEKITIVAIDPGELKKEVLDNGERVVHMKCLAEAARLEEISKVVGEVGRDKDGRRDVVDAVVCDMNQLPTEALGILLSLSGLFAIGCKLVMTLKHNTGKNHDQRSRQEQEVLKMVEEDGQWKEAHCDFLFGNTGEKVWRACLTPCFTA</sequence>
<dbReference type="OrthoDB" id="420882at2759"/>
<proteinExistence type="predicted"/>
<organism evidence="2 3">
    <name type="scientific">Triparma strigata</name>
    <dbReference type="NCBI Taxonomy" id="1606541"/>
    <lineage>
        <taxon>Eukaryota</taxon>
        <taxon>Sar</taxon>
        <taxon>Stramenopiles</taxon>
        <taxon>Ochrophyta</taxon>
        <taxon>Bolidophyceae</taxon>
        <taxon>Parmales</taxon>
        <taxon>Triparmaceae</taxon>
        <taxon>Triparma</taxon>
    </lineage>
</organism>
<reference evidence="3" key="1">
    <citation type="journal article" date="2023" name="Commun. Biol.">
        <title>Genome analysis of Parmales, the sister group of diatoms, reveals the evolutionary specialization of diatoms from phago-mixotrophs to photoautotrophs.</title>
        <authorList>
            <person name="Ban H."/>
            <person name="Sato S."/>
            <person name="Yoshikawa S."/>
            <person name="Yamada K."/>
            <person name="Nakamura Y."/>
            <person name="Ichinomiya M."/>
            <person name="Sato N."/>
            <person name="Blanc-Mathieu R."/>
            <person name="Endo H."/>
            <person name="Kuwata A."/>
            <person name="Ogata H."/>
        </authorList>
    </citation>
    <scope>NUCLEOTIDE SEQUENCE [LARGE SCALE GENOMIC DNA]</scope>
    <source>
        <strain evidence="3">NIES 3701</strain>
    </source>
</reference>
<evidence type="ECO:0000313" key="3">
    <source>
        <dbReference type="Proteomes" id="UP001165085"/>
    </source>
</evidence>
<protein>
    <recommendedName>
        <fullName evidence="1">Ribosomal RNA methyltransferase FtsJ domain-containing protein</fullName>
    </recommendedName>
</protein>
<dbReference type="AlphaFoldDB" id="A0A9W7E154"/>